<keyword evidence="6" id="KW-0963">Cytoplasm</keyword>
<comment type="similarity">
    <text evidence="3">Belongs to the CND2 (condensin subunit 2) family.</text>
</comment>
<feature type="compositionally biased region" description="Polar residues" evidence="11">
    <location>
        <begin position="51"/>
        <end position="61"/>
    </location>
</feature>
<dbReference type="GO" id="GO:0003682">
    <property type="term" value="F:chromatin binding"/>
    <property type="evidence" value="ECO:0007669"/>
    <property type="project" value="TreeGrafter"/>
</dbReference>
<feature type="compositionally biased region" description="Low complexity" evidence="11">
    <location>
        <begin position="92"/>
        <end position="103"/>
    </location>
</feature>
<evidence type="ECO:0000313" key="13">
    <source>
        <dbReference type="Proteomes" id="UP001497516"/>
    </source>
</evidence>
<proteinExistence type="inferred from homology"/>
<evidence type="ECO:0000313" key="12">
    <source>
        <dbReference type="EMBL" id="CAL1407125.1"/>
    </source>
</evidence>
<dbReference type="GO" id="GO:0000796">
    <property type="term" value="C:condensin complex"/>
    <property type="evidence" value="ECO:0007669"/>
    <property type="project" value="InterPro"/>
</dbReference>
<evidence type="ECO:0000256" key="9">
    <source>
        <dbReference type="ARBA" id="ARBA00023067"/>
    </source>
</evidence>
<evidence type="ECO:0000256" key="1">
    <source>
        <dbReference type="ARBA" id="ARBA00004286"/>
    </source>
</evidence>
<protein>
    <recommendedName>
        <fullName evidence="4">Condensin complex subunit 2</fullName>
    </recommendedName>
</protein>
<keyword evidence="7" id="KW-0132">Cell division</keyword>
<organism evidence="12 13">
    <name type="scientific">Linum trigynum</name>
    <dbReference type="NCBI Taxonomy" id="586398"/>
    <lineage>
        <taxon>Eukaryota</taxon>
        <taxon>Viridiplantae</taxon>
        <taxon>Streptophyta</taxon>
        <taxon>Embryophyta</taxon>
        <taxon>Tracheophyta</taxon>
        <taxon>Spermatophyta</taxon>
        <taxon>Magnoliopsida</taxon>
        <taxon>eudicotyledons</taxon>
        <taxon>Gunneridae</taxon>
        <taxon>Pentapetalae</taxon>
        <taxon>rosids</taxon>
        <taxon>fabids</taxon>
        <taxon>Malpighiales</taxon>
        <taxon>Linaceae</taxon>
        <taxon>Linum</taxon>
    </lineage>
</organism>
<gene>
    <name evidence="12" type="ORF">LTRI10_LOCUS46812</name>
</gene>
<dbReference type="EMBL" id="OZ034821">
    <property type="protein sequence ID" value="CAL1407125.1"/>
    <property type="molecule type" value="Genomic_DNA"/>
</dbReference>
<dbReference type="InterPro" id="IPR022816">
    <property type="entry name" value="Condensin_barren_su2"/>
</dbReference>
<reference evidence="12 13" key="1">
    <citation type="submission" date="2024-04" db="EMBL/GenBank/DDBJ databases">
        <authorList>
            <person name="Fracassetti M."/>
        </authorList>
    </citation>
    <scope>NUCLEOTIDE SEQUENCE [LARGE SCALE GENOMIC DNA]</scope>
</reference>
<evidence type="ECO:0000256" key="4">
    <source>
        <dbReference type="ARBA" id="ARBA00016065"/>
    </source>
</evidence>
<keyword evidence="13" id="KW-1185">Reference proteome</keyword>
<comment type="subcellular location">
    <subcellularLocation>
        <location evidence="1">Chromosome</location>
    </subcellularLocation>
    <subcellularLocation>
        <location evidence="2">Cytoplasm</location>
    </subcellularLocation>
</comment>
<feature type="region of interest" description="Disordered" evidence="11">
    <location>
        <begin position="90"/>
        <end position="111"/>
    </location>
</feature>
<dbReference type="GO" id="GO:0051301">
    <property type="term" value="P:cell division"/>
    <property type="evidence" value="ECO:0007669"/>
    <property type="project" value="UniProtKB-KW"/>
</dbReference>
<sequence>MRIEVPARPASLPSLEPGQQSDDYEAQPSWDGGGGKFGGQFEDMDAHSDIENPNTLVSQPRQVAKIEDKCDKRSKQVNVRRLKETLWHHIQESSQSSLQVQEEPASFKDLL</sequence>
<evidence type="ECO:0000256" key="2">
    <source>
        <dbReference type="ARBA" id="ARBA00004496"/>
    </source>
</evidence>
<keyword evidence="10" id="KW-0131">Cell cycle</keyword>
<keyword evidence="8" id="KW-0498">Mitosis</keyword>
<evidence type="ECO:0000256" key="5">
    <source>
        <dbReference type="ARBA" id="ARBA00022454"/>
    </source>
</evidence>
<evidence type="ECO:0000256" key="7">
    <source>
        <dbReference type="ARBA" id="ARBA00022618"/>
    </source>
</evidence>
<dbReference type="GO" id="GO:0007076">
    <property type="term" value="P:mitotic chromosome condensation"/>
    <property type="evidence" value="ECO:0007669"/>
    <property type="project" value="InterPro"/>
</dbReference>
<name>A0AAV2GBS2_9ROSI</name>
<dbReference type="Pfam" id="PF05786">
    <property type="entry name" value="Cnd2"/>
    <property type="match status" value="1"/>
</dbReference>
<dbReference type="PANTHER" id="PTHR13108">
    <property type="entry name" value="CONDENSIN COMPLEX SUBUNIT 2"/>
    <property type="match status" value="1"/>
</dbReference>
<keyword evidence="5" id="KW-0158">Chromosome</keyword>
<keyword evidence="9" id="KW-0226">DNA condensation</keyword>
<dbReference type="GO" id="GO:0005737">
    <property type="term" value="C:cytoplasm"/>
    <property type="evidence" value="ECO:0007669"/>
    <property type="project" value="UniProtKB-SubCell"/>
</dbReference>
<feature type="region of interest" description="Disordered" evidence="11">
    <location>
        <begin position="1"/>
        <end position="69"/>
    </location>
</feature>
<evidence type="ECO:0000256" key="6">
    <source>
        <dbReference type="ARBA" id="ARBA00022490"/>
    </source>
</evidence>
<accession>A0AAV2GBS2</accession>
<evidence type="ECO:0000256" key="11">
    <source>
        <dbReference type="SAM" id="MobiDB-lite"/>
    </source>
</evidence>
<evidence type="ECO:0000256" key="10">
    <source>
        <dbReference type="ARBA" id="ARBA00023306"/>
    </source>
</evidence>
<dbReference type="AlphaFoldDB" id="A0AAV2GBS2"/>
<evidence type="ECO:0000256" key="8">
    <source>
        <dbReference type="ARBA" id="ARBA00022776"/>
    </source>
</evidence>
<dbReference type="PANTHER" id="PTHR13108:SF9">
    <property type="entry name" value="CONDENSIN COMPLEX SUBUNIT 2"/>
    <property type="match status" value="1"/>
</dbReference>
<dbReference type="Proteomes" id="UP001497516">
    <property type="component" value="Chromosome 8"/>
</dbReference>
<evidence type="ECO:0000256" key="3">
    <source>
        <dbReference type="ARBA" id="ARBA00009471"/>
    </source>
</evidence>